<sequence length="239" mass="27306">MGFYDHRCSITGISLRYEKAVMVLLFPFEGHFSPFTLGIKGTYNRLGAIDRIEEDSHTKLVVDFFLAHLGTGEFQLDKEFFQGERYYPIQTLEDLLCCIERNVTIGHVVLWKGQPIPYCLISRTVWDAIVGSETLAPELTTKAIYTSLFPESSPARLLYQNLPDSMDTHVHELAAIQQFLGRRKQTWQPVDEPEQHYEEIEEFLAEARKAFADTPALFGAFADLETHLRDLGVIETDTV</sequence>
<evidence type="ECO:0000313" key="2">
    <source>
        <dbReference type="Proteomes" id="UP000520814"/>
    </source>
</evidence>
<proteinExistence type="predicted"/>
<comment type="caution">
    <text evidence="1">The sequence shown here is derived from an EMBL/GenBank/DDBJ whole genome shotgun (WGS) entry which is preliminary data.</text>
</comment>
<dbReference type="EMBL" id="JACHGW010000001">
    <property type="protein sequence ID" value="MBB6048678.1"/>
    <property type="molecule type" value="Genomic_DNA"/>
</dbReference>
<keyword evidence="2" id="KW-1185">Reference proteome</keyword>
<name>A0A7W9W4M5_ARMRO</name>
<organism evidence="1 2">
    <name type="scientific">Armatimonas rosea</name>
    <dbReference type="NCBI Taxonomy" id="685828"/>
    <lineage>
        <taxon>Bacteria</taxon>
        <taxon>Bacillati</taxon>
        <taxon>Armatimonadota</taxon>
        <taxon>Armatimonadia</taxon>
        <taxon>Armatimonadales</taxon>
        <taxon>Armatimonadaceae</taxon>
        <taxon>Armatimonas</taxon>
    </lineage>
</organism>
<protein>
    <submittedName>
        <fullName evidence="1">Uncharacterized protein</fullName>
    </submittedName>
</protein>
<accession>A0A7W9W4M5</accession>
<gene>
    <name evidence="1" type="ORF">HNQ39_000440</name>
</gene>
<evidence type="ECO:0000313" key="1">
    <source>
        <dbReference type="EMBL" id="MBB6048678.1"/>
    </source>
</evidence>
<dbReference type="Proteomes" id="UP000520814">
    <property type="component" value="Unassembled WGS sequence"/>
</dbReference>
<reference evidence="1 2" key="1">
    <citation type="submission" date="2020-08" db="EMBL/GenBank/DDBJ databases">
        <title>Genomic Encyclopedia of Type Strains, Phase IV (KMG-IV): sequencing the most valuable type-strain genomes for metagenomic binning, comparative biology and taxonomic classification.</title>
        <authorList>
            <person name="Goeker M."/>
        </authorList>
    </citation>
    <scope>NUCLEOTIDE SEQUENCE [LARGE SCALE GENOMIC DNA]</scope>
    <source>
        <strain evidence="1 2">DSM 23562</strain>
    </source>
</reference>
<dbReference type="AlphaFoldDB" id="A0A7W9W4M5"/>
<dbReference type="RefSeq" id="WP_184192313.1">
    <property type="nucleotide sequence ID" value="NZ_JACHGW010000001.1"/>
</dbReference>